<evidence type="ECO:0000313" key="13">
    <source>
        <dbReference type="Proteomes" id="UP000799779"/>
    </source>
</evidence>
<evidence type="ECO:0000259" key="11">
    <source>
        <dbReference type="SMART" id="SM00235"/>
    </source>
</evidence>
<feature type="binding site" evidence="9">
    <location>
        <position position="213"/>
    </location>
    <ligand>
        <name>Zn(2+)</name>
        <dbReference type="ChEBI" id="CHEBI:29105"/>
        <label>2</label>
        <note>catalytic</note>
    </ligand>
</feature>
<protein>
    <recommendedName>
        <fullName evidence="11">Peptidase metallopeptidase domain-containing protein</fullName>
    </recommendedName>
</protein>
<keyword evidence="6 9" id="KW-0862">Zinc</keyword>
<organism evidence="12 13">
    <name type="scientific">Amniculicola lignicola CBS 123094</name>
    <dbReference type="NCBI Taxonomy" id="1392246"/>
    <lineage>
        <taxon>Eukaryota</taxon>
        <taxon>Fungi</taxon>
        <taxon>Dikarya</taxon>
        <taxon>Ascomycota</taxon>
        <taxon>Pezizomycotina</taxon>
        <taxon>Dothideomycetes</taxon>
        <taxon>Pleosporomycetidae</taxon>
        <taxon>Pleosporales</taxon>
        <taxon>Amniculicolaceae</taxon>
        <taxon>Amniculicola</taxon>
    </lineage>
</organism>
<keyword evidence="13" id="KW-1185">Reference proteome</keyword>
<evidence type="ECO:0000256" key="5">
    <source>
        <dbReference type="ARBA" id="ARBA00022801"/>
    </source>
</evidence>
<gene>
    <name evidence="12" type="ORF">P154DRAFT_582986</name>
</gene>
<sequence length="538" mass="60120">MASQKTTFEFQLRPTKVILPELVDFRSDAEGISLATTKVMKYLKSFGYATEDAPEDAPSLSKALKSFQQLGSLTVTGIFDQATKTLMETPRCGRVDNVKEETTAEGGMQVFFVPWPNKFDKTEITYRFEQFTPDMTPSKIRRAVSDGFSCWAAITPLSFREVSKGEDVLIHFTPRPGTGNTLANAGPPPGSYMTFYEDEDWLDSSKLAAVALHEIGHVIGLDHTSVPNSTMNPIFSFSYFELHPDDIHGAHFKYGWREPKWVNISGADPNVRSILSSSNMFFKLTNDGHVWQYTDPSTTGWKEIGNSQGTMQIVCENKKLYAFTVFGAVMQWTGTGSSWTTIDVNSKCVQVLVGGGQVYQRHFDAARNYAAIYRFAGMGTVPRWELIDDNPQTRQIDVFGTGPLYQRHDNGSLWRYVGPGIKWELISDHNGATLIAAGPGEALFFSDRPGNIIRYRRVGTVEQMQTISAAPSPTMNLLARGEHLVQLRADKSLWRFTGETFKGWEQLDGFRGTVEVTLSETGDVYQRHADGAIWRLAV</sequence>
<keyword evidence="5" id="KW-0378">Hydrolase</keyword>
<dbReference type="PRINTS" id="PR00138">
    <property type="entry name" value="MATRIXIN"/>
</dbReference>
<keyword evidence="2" id="KW-0645">Protease</keyword>
<evidence type="ECO:0000256" key="6">
    <source>
        <dbReference type="ARBA" id="ARBA00022833"/>
    </source>
</evidence>
<evidence type="ECO:0000256" key="9">
    <source>
        <dbReference type="PIRSR" id="PIRSR621190-2"/>
    </source>
</evidence>
<dbReference type="InterPro" id="IPR006026">
    <property type="entry name" value="Peptidase_Metallo"/>
</dbReference>
<feature type="binding site" evidence="9">
    <location>
        <position position="231"/>
    </location>
    <ligand>
        <name>Zn(2+)</name>
        <dbReference type="ChEBI" id="CHEBI:29105"/>
        <label>2</label>
        <note>catalytic</note>
    </ligand>
</feature>
<keyword evidence="7" id="KW-0482">Metalloprotease</keyword>
<feature type="short sequence motif" description="Cysteine switch" evidence="10">
    <location>
        <begin position="90"/>
        <end position="98"/>
    </location>
</feature>
<dbReference type="InterPro" id="IPR002477">
    <property type="entry name" value="Peptidoglycan-bd-like"/>
</dbReference>
<dbReference type="Gene3D" id="3.40.390.10">
    <property type="entry name" value="Collagenase (Catalytic Domain)"/>
    <property type="match status" value="1"/>
</dbReference>
<dbReference type="InterPro" id="IPR036365">
    <property type="entry name" value="PGBD-like_sf"/>
</dbReference>
<comment type="similarity">
    <text evidence="1">Belongs to the peptidase M10A family.</text>
</comment>
<feature type="binding site" evidence="9">
    <location>
        <position position="199"/>
    </location>
    <ligand>
        <name>Ca(2+)</name>
        <dbReference type="ChEBI" id="CHEBI:29108"/>
        <label>3</label>
    </ligand>
</feature>
<dbReference type="SUPFAM" id="SSF55486">
    <property type="entry name" value="Metalloproteases ('zincins'), catalytic domain"/>
    <property type="match status" value="1"/>
</dbReference>
<dbReference type="GO" id="GO:0031012">
    <property type="term" value="C:extracellular matrix"/>
    <property type="evidence" value="ECO:0007669"/>
    <property type="project" value="InterPro"/>
</dbReference>
<dbReference type="GO" id="GO:0030574">
    <property type="term" value="P:collagen catabolic process"/>
    <property type="evidence" value="ECO:0007669"/>
    <property type="project" value="TreeGrafter"/>
</dbReference>
<accession>A0A6A5W6L2</accession>
<feature type="domain" description="Peptidase metallopeptidase" evidence="11">
    <location>
        <begin position="115"/>
        <end position="256"/>
    </location>
</feature>
<dbReference type="Proteomes" id="UP000799779">
    <property type="component" value="Unassembled WGS sequence"/>
</dbReference>
<feature type="binding site" evidence="9">
    <location>
        <position position="167"/>
    </location>
    <ligand>
        <name>Ca(2+)</name>
        <dbReference type="ChEBI" id="CHEBI:29108"/>
        <label>2</label>
    </ligand>
</feature>
<feature type="binding site" evidence="9">
    <location>
        <position position="217"/>
    </location>
    <ligand>
        <name>Zn(2+)</name>
        <dbReference type="ChEBI" id="CHEBI:29105"/>
        <label>2</label>
        <note>catalytic</note>
    </ligand>
</feature>
<feature type="binding site" evidence="9">
    <location>
        <position position="134"/>
    </location>
    <ligand>
        <name>Ca(2+)</name>
        <dbReference type="ChEBI" id="CHEBI:29108"/>
        <label>1</label>
    </ligand>
</feature>
<evidence type="ECO:0000256" key="1">
    <source>
        <dbReference type="ARBA" id="ARBA00010370"/>
    </source>
</evidence>
<comment type="cofactor">
    <cofactor evidence="9">
        <name>Ca(2+)</name>
        <dbReference type="ChEBI" id="CHEBI:29108"/>
    </cofactor>
    <text evidence="9">Can bind about 5 Ca(2+) ions per subunit.</text>
</comment>
<dbReference type="PANTHER" id="PTHR10201:SF291">
    <property type="entry name" value="MATRIX METALLOPROTEINASE 1, ISOFORM C-RELATED"/>
    <property type="match status" value="1"/>
</dbReference>
<feature type="binding site" evidence="9">
    <location>
        <position position="199"/>
    </location>
    <ligand>
        <name>Ca(2+)</name>
        <dbReference type="ChEBI" id="CHEBI:29108"/>
        <label>1</label>
    </ligand>
</feature>
<dbReference type="OrthoDB" id="65569at2759"/>
<dbReference type="InterPro" id="IPR001818">
    <property type="entry name" value="Pept_M10_metallopeptidase"/>
</dbReference>
<dbReference type="Pfam" id="PF01471">
    <property type="entry name" value="PG_binding_1"/>
    <property type="match status" value="1"/>
</dbReference>
<dbReference type="GO" id="GO:0008270">
    <property type="term" value="F:zinc ion binding"/>
    <property type="evidence" value="ECO:0007669"/>
    <property type="project" value="InterPro"/>
</dbReference>
<keyword evidence="4" id="KW-0732">Signal</keyword>
<feature type="binding site" evidence="9">
    <location>
        <position position="177"/>
    </location>
    <ligand>
        <name>Ca(2+)</name>
        <dbReference type="ChEBI" id="CHEBI:29108"/>
        <label>3</label>
    </ligand>
</feature>
<dbReference type="AlphaFoldDB" id="A0A6A5W6L2"/>
<evidence type="ECO:0000256" key="7">
    <source>
        <dbReference type="ARBA" id="ARBA00023049"/>
    </source>
</evidence>
<dbReference type="Pfam" id="PF00413">
    <property type="entry name" value="Peptidase_M10"/>
    <property type="match status" value="1"/>
</dbReference>
<dbReference type="GO" id="GO:0006508">
    <property type="term" value="P:proteolysis"/>
    <property type="evidence" value="ECO:0007669"/>
    <property type="project" value="UniProtKB-KW"/>
</dbReference>
<evidence type="ECO:0000313" key="12">
    <source>
        <dbReference type="EMBL" id="KAF1993266.1"/>
    </source>
</evidence>
<feature type="binding site" description="in inhibited form" evidence="9">
    <location>
        <position position="92"/>
    </location>
    <ligand>
        <name>Zn(2+)</name>
        <dbReference type="ChEBI" id="CHEBI:29105"/>
        <label>2</label>
        <note>catalytic</note>
    </ligand>
</feature>
<evidence type="ECO:0000256" key="10">
    <source>
        <dbReference type="PIRSR" id="PIRSR621190-5"/>
    </source>
</evidence>
<evidence type="ECO:0000256" key="3">
    <source>
        <dbReference type="ARBA" id="ARBA00022723"/>
    </source>
</evidence>
<dbReference type="PANTHER" id="PTHR10201">
    <property type="entry name" value="MATRIX METALLOPROTEINASE"/>
    <property type="match status" value="1"/>
</dbReference>
<name>A0A6A5W6L2_9PLEO</name>
<dbReference type="SMART" id="SM00235">
    <property type="entry name" value="ZnMc"/>
    <property type="match status" value="1"/>
</dbReference>
<keyword evidence="9" id="KW-0106">Calcium</keyword>
<feature type="active site" evidence="8">
    <location>
        <position position="214"/>
    </location>
</feature>
<dbReference type="EMBL" id="ML977716">
    <property type="protein sequence ID" value="KAF1993266.1"/>
    <property type="molecule type" value="Genomic_DNA"/>
</dbReference>
<dbReference type="InterPro" id="IPR021190">
    <property type="entry name" value="Pept_M10A"/>
</dbReference>
<dbReference type="SUPFAM" id="SSF47090">
    <property type="entry name" value="PGBD-like"/>
    <property type="match status" value="1"/>
</dbReference>
<proteinExistence type="inferred from homology"/>
<dbReference type="InterPro" id="IPR024079">
    <property type="entry name" value="MetalloPept_cat_dom_sf"/>
</dbReference>
<dbReference type="GO" id="GO:0004222">
    <property type="term" value="F:metalloendopeptidase activity"/>
    <property type="evidence" value="ECO:0007669"/>
    <property type="project" value="InterPro"/>
</dbReference>
<feature type="binding site" evidence="9">
    <location>
        <position position="223"/>
    </location>
    <ligand>
        <name>Zn(2+)</name>
        <dbReference type="ChEBI" id="CHEBI:29105"/>
        <label>2</label>
        <note>catalytic</note>
    </ligand>
</feature>
<reference evidence="12" key="1">
    <citation type="journal article" date="2020" name="Stud. Mycol.">
        <title>101 Dothideomycetes genomes: a test case for predicting lifestyles and emergence of pathogens.</title>
        <authorList>
            <person name="Haridas S."/>
            <person name="Albert R."/>
            <person name="Binder M."/>
            <person name="Bloem J."/>
            <person name="Labutti K."/>
            <person name="Salamov A."/>
            <person name="Andreopoulos B."/>
            <person name="Baker S."/>
            <person name="Barry K."/>
            <person name="Bills G."/>
            <person name="Bluhm B."/>
            <person name="Cannon C."/>
            <person name="Castanera R."/>
            <person name="Culley D."/>
            <person name="Daum C."/>
            <person name="Ezra D."/>
            <person name="Gonzalez J."/>
            <person name="Henrissat B."/>
            <person name="Kuo A."/>
            <person name="Liang C."/>
            <person name="Lipzen A."/>
            <person name="Lutzoni F."/>
            <person name="Magnuson J."/>
            <person name="Mondo S."/>
            <person name="Nolan M."/>
            <person name="Ohm R."/>
            <person name="Pangilinan J."/>
            <person name="Park H.-J."/>
            <person name="Ramirez L."/>
            <person name="Alfaro M."/>
            <person name="Sun H."/>
            <person name="Tritt A."/>
            <person name="Yoshinaga Y."/>
            <person name="Zwiers L.-H."/>
            <person name="Turgeon B."/>
            <person name="Goodwin S."/>
            <person name="Spatafora J."/>
            <person name="Crous P."/>
            <person name="Grigoriev I."/>
        </authorList>
    </citation>
    <scope>NUCLEOTIDE SEQUENCE</scope>
    <source>
        <strain evidence="12">CBS 123094</strain>
    </source>
</reference>
<evidence type="ECO:0000256" key="4">
    <source>
        <dbReference type="ARBA" id="ARBA00022729"/>
    </source>
</evidence>
<dbReference type="GO" id="GO:0030198">
    <property type="term" value="P:extracellular matrix organization"/>
    <property type="evidence" value="ECO:0007669"/>
    <property type="project" value="TreeGrafter"/>
</dbReference>
<keyword evidence="3 9" id="KW-0479">Metal-binding</keyword>
<evidence type="ECO:0000256" key="2">
    <source>
        <dbReference type="ARBA" id="ARBA00022670"/>
    </source>
</evidence>
<evidence type="ECO:0000256" key="8">
    <source>
        <dbReference type="PIRSR" id="PIRSR621190-1"/>
    </source>
</evidence>
<comment type="cofactor">
    <cofactor evidence="9">
        <name>Zn(2+)</name>
        <dbReference type="ChEBI" id="CHEBI:29105"/>
    </cofactor>
    <text evidence="9">Binds 2 Zn(2+) ions per subunit.</text>
</comment>